<organism evidence="5 6">
    <name type="scientific">Weissella viridescens</name>
    <name type="common">Lactobacillus viridescens</name>
    <dbReference type="NCBI Taxonomy" id="1629"/>
    <lineage>
        <taxon>Bacteria</taxon>
        <taxon>Bacillati</taxon>
        <taxon>Bacillota</taxon>
        <taxon>Bacilli</taxon>
        <taxon>Lactobacillales</taxon>
        <taxon>Lactobacillaceae</taxon>
        <taxon>Weissella</taxon>
    </lineage>
</organism>
<dbReference type="GO" id="GO:0050519">
    <property type="term" value="F:holo-citrate lyase synthase activity"/>
    <property type="evidence" value="ECO:0007669"/>
    <property type="project" value="UniProtKB-EC"/>
</dbReference>
<evidence type="ECO:0000256" key="2">
    <source>
        <dbReference type="ARBA" id="ARBA00022679"/>
    </source>
</evidence>
<dbReference type="NCBIfam" id="TIGR03124">
    <property type="entry name" value="citrate_citX"/>
    <property type="match status" value="1"/>
</dbReference>
<dbReference type="NCBIfam" id="NF002383">
    <property type="entry name" value="PRK01392.1"/>
    <property type="match status" value="1"/>
</dbReference>
<comment type="caution">
    <text evidence="5">The sequence shown here is derived from an EMBL/GenBank/DDBJ whole genome shotgun (WGS) entry which is preliminary data.</text>
</comment>
<reference evidence="5 6" key="1">
    <citation type="journal article" date="2015" name="Genome Announc.">
        <title>Expanding the biotechnology potential of lactobacilli through comparative genomics of 213 strains and associated genera.</title>
        <authorList>
            <person name="Sun Z."/>
            <person name="Harris H.M."/>
            <person name="McCann A."/>
            <person name="Guo C."/>
            <person name="Argimon S."/>
            <person name="Zhang W."/>
            <person name="Yang X."/>
            <person name="Jeffery I.B."/>
            <person name="Cooney J.C."/>
            <person name="Kagawa T.F."/>
            <person name="Liu W."/>
            <person name="Song Y."/>
            <person name="Salvetti E."/>
            <person name="Wrobel A."/>
            <person name="Rasinkangas P."/>
            <person name="Parkhill J."/>
            <person name="Rea M.C."/>
            <person name="O'Sullivan O."/>
            <person name="Ritari J."/>
            <person name="Douillard F.P."/>
            <person name="Paul Ross R."/>
            <person name="Yang R."/>
            <person name="Briner A.E."/>
            <person name="Felis G.E."/>
            <person name="de Vos W.M."/>
            <person name="Barrangou R."/>
            <person name="Klaenhammer T.R."/>
            <person name="Caufield P.W."/>
            <person name="Cui Y."/>
            <person name="Zhang H."/>
            <person name="O'Toole P.W."/>
        </authorList>
    </citation>
    <scope>NUCLEOTIDE SEQUENCE [LARGE SCALE GENOMIC DNA]</scope>
    <source>
        <strain evidence="5 6">DSM 20410</strain>
    </source>
</reference>
<evidence type="ECO:0000256" key="3">
    <source>
        <dbReference type="ARBA" id="ARBA00022695"/>
    </source>
</evidence>
<dbReference type="PATRIC" id="fig|1629.5.peg.281"/>
<keyword evidence="3" id="KW-0548">Nucleotidyltransferase</keyword>
<proteinExistence type="predicted"/>
<dbReference type="EC" id="2.7.7.61" evidence="1"/>
<dbReference type="AlphaFoldDB" id="A0A0R2H2H2"/>
<sequence length="192" mass="21627">MILKHVFENGSEVTLEQILSNKEWRVNKQNNLMNRFPEASLISIKMNIPGAMKQSPAILAMFQRGLKTLESMYAQNKVEEVVYFDRETGPEAFIVVSQSLHDAKINGIRFEQTDSLGRIFDVDVMAAVDDGQQLSRTELGFDVRKCFVCGEDAKVCARTQQHSKTEMTAALDNIYQTFLVNQGAVIDDNADD</sequence>
<dbReference type="InterPro" id="IPR005551">
    <property type="entry name" value="CitX"/>
</dbReference>
<evidence type="ECO:0000313" key="5">
    <source>
        <dbReference type="EMBL" id="KRN47010.1"/>
    </source>
</evidence>
<evidence type="ECO:0000313" key="6">
    <source>
        <dbReference type="Proteomes" id="UP000051992"/>
    </source>
</evidence>
<dbReference type="Pfam" id="PF03802">
    <property type="entry name" value="CitX"/>
    <property type="match status" value="1"/>
</dbReference>
<dbReference type="EMBL" id="JQBM01000001">
    <property type="protein sequence ID" value="KRN47010.1"/>
    <property type="molecule type" value="Genomic_DNA"/>
</dbReference>
<keyword evidence="2" id="KW-0808">Transferase</keyword>
<accession>A0A0R2H2H2</accession>
<evidence type="ECO:0000256" key="4">
    <source>
        <dbReference type="ARBA" id="ARBA00048574"/>
    </source>
</evidence>
<dbReference type="GO" id="GO:0051191">
    <property type="term" value="P:prosthetic group biosynthetic process"/>
    <property type="evidence" value="ECO:0007669"/>
    <property type="project" value="InterPro"/>
</dbReference>
<dbReference type="Proteomes" id="UP000051992">
    <property type="component" value="Unassembled WGS sequence"/>
</dbReference>
<protein>
    <recommendedName>
        <fullName evidence="1">citrate lyase holo-[acyl-carrier protein] synthase</fullName>
        <ecNumber evidence="1">2.7.7.61</ecNumber>
    </recommendedName>
</protein>
<dbReference type="RefSeq" id="WP_084736673.1">
    <property type="nucleotide sequence ID" value="NZ_BJLU01000001.1"/>
</dbReference>
<evidence type="ECO:0000256" key="1">
    <source>
        <dbReference type="ARBA" id="ARBA00012524"/>
    </source>
</evidence>
<keyword evidence="6" id="KW-1185">Reference proteome</keyword>
<comment type="catalytic activity">
    <reaction evidence="4">
        <text>apo-[citrate lyase ACP] + 2'-(5''-triphospho-alpha-D-ribosyl)-3'-dephospho-CoA = holo-[citrate lyase ACP] + diphosphate</text>
        <dbReference type="Rhea" id="RHEA:16333"/>
        <dbReference type="Rhea" id="RHEA-COMP:10157"/>
        <dbReference type="Rhea" id="RHEA-COMP:10158"/>
        <dbReference type="ChEBI" id="CHEBI:29999"/>
        <dbReference type="ChEBI" id="CHEBI:33019"/>
        <dbReference type="ChEBI" id="CHEBI:61378"/>
        <dbReference type="ChEBI" id="CHEBI:82683"/>
        <dbReference type="EC" id="2.7.7.61"/>
    </reaction>
</comment>
<gene>
    <name evidence="5" type="ORF">IV50_GL000278</name>
</gene>
<name>A0A0R2H2H2_WEIVI</name>